<accession>A0A7K0KFT3</accession>
<feature type="domain" description="Mannosyl-glycoprotein endo-beta-N-acetylglucosamidase-like" evidence="2">
    <location>
        <begin position="1"/>
        <end position="144"/>
    </location>
</feature>
<dbReference type="Proteomes" id="UP000438914">
    <property type="component" value="Unassembled WGS sequence"/>
</dbReference>
<dbReference type="Pfam" id="PF01551">
    <property type="entry name" value="Peptidase_M23"/>
    <property type="match status" value="1"/>
</dbReference>
<dbReference type="SMART" id="SM00047">
    <property type="entry name" value="LYZ2"/>
    <property type="match status" value="1"/>
</dbReference>
<dbReference type="InterPro" id="IPR016047">
    <property type="entry name" value="M23ase_b-sheet_dom"/>
</dbReference>
<dbReference type="PANTHER" id="PTHR33308:SF9">
    <property type="entry name" value="PEPTIDOGLYCAN HYDROLASE FLGJ"/>
    <property type="match status" value="1"/>
</dbReference>
<dbReference type="CDD" id="cd12797">
    <property type="entry name" value="M23_peptidase"/>
    <property type="match status" value="1"/>
</dbReference>
<evidence type="ECO:0000313" key="3">
    <source>
        <dbReference type="EMBL" id="MST84797.1"/>
    </source>
</evidence>
<dbReference type="Gene3D" id="1.10.530.10">
    <property type="match status" value="1"/>
</dbReference>
<dbReference type="AlphaFoldDB" id="A0A7K0KFT3"/>
<dbReference type="InterPro" id="IPR011055">
    <property type="entry name" value="Dup_hybrid_motif"/>
</dbReference>
<protein>
    <submittedName>
        <fullName evidence="3">Peptidoglycan DD-metalloendopeptidase family protein</fullName>
    </submittedName>
</protein>
<dbReference type="InterPro" id="IPR051056">
    <property type="entry name" value="Glycosyl_Hydrolase_73"/>
</dbReference>
<evidence type="ECO:0000259" key="2">
    <source>
        <dbReference type="SMART" id="SM00047"/>
    </source>
</evidence>
<comment type="caution">
    <text evidence="3">The sequence shown here is derived from an EMBL/GenBank/DDBJ whole genome shotgun (WGS) entry which is preliminary data.</text>
</comment>
<name>A0A7K0KFT3_9BACT</name>
<dbReference type="Gene3D" id="2.70.70.10">
    <property type="entry name" value="Glucose Permease (Domain IIA)"/>
    <property type="match status" value="1"/>
</dbReference>
<keyword evidence="4" id="KW-1185">Reference proteome</keyword>
<organism evidence="3 4">
    <name type="scientific">Hallella mizrahii</name>
    <dbReference type="NCBI Taxonomy" id="2606637"/>
    <lineage>
        <taxon>Bacteria</taxon>
        <taxon>Pseudomonadati</taxon>
        <taxon>Bacteroidota</taxon>
        <taxon>Bacteroidia</taxon>
        <taxon>Bacteroidales</taxon>
        <taxon>Prevotellaceae</taxon>
        <taxon>Hallella</taxon>
    </lineage>
</organism>
<dbReference type="Pfam" id="PF01832">
    <property type="entry name" value="Glucosaminidase"/>
    <property type="match status" value="1"/>
</dbReference>
<evidence type="ECO:0000313" key="4">
    <source>
        <dbReference type="Proteomes" id="UP000438914"/>
    </source>
</evidence>
<dbReference type="EMBL" id="VUNG01000021">
    <property type="protein sequence ID" value="MST84797.1"/>
    <property type="molecule type" value="Genomic_DNA"/>
</dbReference>
<reference evidence="3 4" key="1">
    <citation type="submission" date="2019-08" db="EMBL/GenBank/DDBJ databases">
        <title>In-depth cultivation of the pig gut microbiome towards novel bacterial diversity and tailored functional studies.</title>
        <authorList>
            <person name="Wylensek D."/>
            <person name="Hitch T.C.A."/>
            <person name="Clavel T."/>
        </authorList>
    </citation>
    <scope>NUCLEOTIDE SEQUENCE [LARGE SCALE GENOMIC DNA]</scope>
    <source>
        <strain evidence="3 4">LKV-178-WT-2A</strain>
    </source>
</reference>
<sequence length="506" mass="55482">MTPSRQQYIEQYAEYAMEQMRRYGIPASVTLAQGIIESADGRSTLANTANNHFGVKGTYNGNYVLADDDRPNEKFKKYDSVGQSYEDHSKVLMAQRYRKHTAGLAADDYRGWAAAIQRGGYASDKRYVSTLVSVIEGAGLQKYDKMVMSQPRCQATAAKNSSAVATGSYSIPVKRDSFMLVTSPYGNREDPLNKGTMQVHHGMDIKTNREAVLATENKGTVVGADHRTNTAGGKTVTVEYAREDGSRVRVQYMHLSEIAVKKGDTVNAGQKIGVSGATGTRVTGEHLHFGVINVSRDGKMQWVNPAAYLADISQKGNLKIEAQHNGRNLLSDYQSKGSGTPEQKQATPEGWLSKLMTSEDAAIGTDGGRGLLGSLMQMLMTMLMLTMKMEGKSRDEKMAAINEAVTQRRIDLSSMTPNLKSASLTVTEGGKAVLVTHDGKKEYRHELTAEEQQRLTAILNGDGDDAAKRQKIGCLVNAVTFSQQASENYEQIASERQSQEQHLQRK</sequence>
<dbReference type="SUPFAM" id="SSF51261">
    <property type="entry name" value="Duplicated hybrid motif"/>
    <property type="match status" value="1"/>
</dbReference>
<dbReference type="PANTHER" id="PTHR33308">
    <property type="entry name" value="PEPTIDOGLYCAN HYDROLASE FLGJ"/>
    <property type="match status" value="1"/>
</dbReference>
<evidence type="ECO:0000256" key="1">
    <source>
        <dbReference type="ARBA" id="ARBA00022801"/>
    </source>
</evidence>
<proteinExistence type="predicted"/>
<dbReference type="RefSeq" id="WP_154534371.1">
    <property type="nucleotide sequence ID" value="NZ_VUNG01000021.1"/>
</dbReference>
<keyword evidence="1" id="KW-0378">Hydrolase</keyword>
<dbReference type="GO" id="GO:0004040">
    <property type="term" value="F:amidase activity"/>
    <property type="evidence" value="ECO:0007669"/>
    <property type="project" value="InterPro"/>
</dbReference>
<dbReference type="InterPro" id="IPR002901">
    <property type="entry name" value="MGlyc_endo_b_GlcNAc-like_dom"/>
</dbReference>
<gene>
    <name evidence="3" type="ORF">FYJ73_08980</name>
</gene>